<evidence type="ECO:0000256" key="4">
    <source>
        <dbReference type="ARBA" id="ARBA00022512"/>
    </source>
</evidence>
<evidence type="ECO:0000256" key="10">
    <source>
        <dbReference type="ARBA" id="ARBA00023316"/>
    </source>
</evidence>
<name>A0A833VGP7_9POAL</name>
<comment type="similarity">
    <text evidence="2 12">Belongs to the glycosyl hydrolase 28 family.</text>
</comment>
<dbReference type="SMART" id="SM00710">
    <property type="entry name" value="PbH1"/>
    <property type="match status" value="5"/>
</dbReference>
<dbReference type="AlphaFoldDB" id="A0A833VGP7"/>
<dbReference type="GO" id="GO:0004650">
    <property type="term" value="F:polygalacturonase activity"/>
    <property type="evidence" value="ECO:0007669"/>
    <property type="project" value="UniProtKB-EC"/>
</dbReference>
<organism evidence="13 14">
    <name type="scientific">Carex littledalei</name>
    <dbReference type="NCBI Taxonomy" id="544730"/>
    <lineage>
        <taxon>Eukaryota</taxon>
        <taxon>Viridiplantae</taxon>
        <taxon>Streptophyta</taxon>
        <taxon>Embryophyta</taxon>
        <taxon>Tracheophyta</taxon>
        <taxon>Spermatophyta</taxon>
        <taxon>Magnoliopsida</taxon>
        <taxon>Liliopsida</taxon>
        <taxon>Poales</taxon>
        <taxon>Cyperaceae</taxon>
        <taxon>Cyperoideae</taxon>
        <taxon>Cariceae</taxon>
        <taxon>Carex</taxon>
        <taxon>Carex subgen. Euthyceras</taxon>
    </lineage>
</organism>
<dbReference type="PANTHER" id="PTHR31375">
    <property type="match status" value="1"/>
</dbReference>
<keyword evidence="14" id="KW-1185">Reference proteome</keyword>
<comment type="subcellular location">
    <subcellularLocation>
        <location evidence="1">Secreted</location>
        <location evidence="1">Cell wall</location>
    </subcellularLocation>
</comment>
<evidence type="ECO:0000256" key="7">
    <source>
        <dbReference type="ARBA" id="ARBA00022737"/>
    </source>
</evidence>
<dbReference type="FunFam" id="2.160.20.10:FF:000032">
    <property type="entry name" value="Pectin lyase-like superfamily protein"/>
    <property type="match status" value="1"/>
</dbReference>
<keyword evidence="5" id="KW-0964">Secreted</keyword>
<protein>
    <recommendedName>
        <fullName evidence="3">endo-polygalacturonase</fullName>
        <ecNumber evidence="3">3.2.1.15</ecNumber>
    </recommendedName>
</protein>
<reference evidence="13" key="1">
    <citation type="submission" date="2020-01" db="EMBL/GenBank/DDBJ databases">
        <title>Genome sequence of Kobresia littledalei, the first chromosome-level genome in the family Cyperaceae.</title>
        <authorList>
            <person name="Qu G."/>
        </authorList>
    </citation>
    <scope>NUCLEOTIDE SEQUENCE</scope>
    <source>
        <strain evidence="13">C.B.Clarke</strain>
        <tissue evidence="13">Leaf</tissue>
    </source>
</reference>
<evidence type="ECO:0000256" key="3">
    <source>
        <dbReference type="ARBA" id="ARBA00012736"/>
    </source>
</evidence>
<evidence type="ECO:0000313" key="13">
    <source>
        <dbReference type="EMBL" id="KAF3325485.1"/>
    </source>
</evidence>
<keyword evidence="8 12" id="KW-0378">Hydrolase</keyword>
<dbReference type="InterPro" id="IPR012334">
    <property type="entry name" value="Pectin_lyas_fold"/>
</dbReference>
<keyword evidence="10" id="KW-0961">Cell wall biogenesis/degradation</keyword>
<keyword evidence="6" id="KW-0732">Signal</keyword>
<dbReference type="Gene3D" id="2.160.20.10">
    <property type="entry name" value="Single-stranded right-handed beta-helix, Pectin lyase-like"/>
    <property type="match status" value="1"/>
</dbReference>
<evidence type="ECO:0000313" key="14">
    <source>
        <dbReference type="Proteomes" id="UP000623129"/>
    </source>
</evidence>
<accession>A0A833VGP7</accession>
<evidence type="ECO:0000256" key="8">
    <source>
        <dbReference type="ARBA" id="ARBA00022801"/>
    </source>
</evidence>
<sequence length="378" mass="40702">MRLPTSSLVTQTTVLVESFGAKGDGITDDTKAFQDAWSKVCSSKTPAILLISQKSYRLKPITFAGPCQSSITFKIQGKLIASPNRFDWDPKNLRVWIVFTWVQNLTVTGGGIIDGNGNVWWKISCKINKSLALIFNNCKNLTVQNLKIINSPSTHVTFDRSQNVVASRLIISSPSWTPNTDGIHVTATTTILIYGSSIQNGDDCIAMVNGANNVRINSIVCGPGNGISIGSLGGKGSTARVSNVIVDKIYFNGTKNGVRIKTWQGGNGYVNNIVFKNIAMHDVRNPLIIDQFYCNSPSTCAAQKSAVAISNVHYTNIKGTSATPVAIRFNCSASVPCRGIELKDINLQGSKGIVTTSACQNVNWSKRGVVLPPPCQSS</sequence>
<evidence type="ECO:0000256" key="5">
    <source>
        <dbReference type="ARBA" id="ARBA00022525"/>
    </source>
</evidence>
<keyword evidence="4" id="KW-0134">Cell wall</keyword>
<gene>
    <name evidence="13" type="ORF">FCM35_KLT10556</name>
</gene>
<dbReference type="InterPro" id="IPR000743">
    <property type="entry name" value="Glyco_hydro_28"/>
</dbReference>
<dbReference type="InterPro" id="IPR006626">
    <property type="entry name" value="PbH1"/>
</dbReference>
<keyword evidence="9 12" id="KW-0326">Glycosidase</keyword>
<comment type="caution">
    <text evidence="13">The sequence shown here is derived from an EMBL/GenBank/DDBJ whole genome shotgun (WGS) entry which is preliminary data.</text>
</comment>
<evidence type="ECO:0000256" key="12">
    <source>
        <dbReference type="RuleBase" id="RU361169"/>
    </source>
</evidence>
<evidence type="ECO:0000256" key="9">
    <source>
        <dbReference type="ARBA" id="ARBA00023295"/>
    </source>
</evidence>
<evidence type="ECO:0000256" key="1">
    <source>
        <dbReference type="ARBA" id="ARBA00004191"/>
    </source>
</evidence>
<dbReference type="Proteomes" id="UP000623129">
    <property type="component" value="Unassembled WGS sequence"/>
</dbReference>
<keyword evidence="7" id="KW-0677">Repeat</keyword>
<evidence type="ECO:0000256" key="11">
    <source>
        <dbReference type="ARBA" id="ARBA00034074"/>
    </source>
</evidence>
<dbReference type="SUPFAM" id="SSF51126">
    <property type="entry name" value="Pectin lyase-like"/>
    <property type="match status" value="1"/>
</dbReference>
<dbReference type="Pfam" id="PF00295">
    <property type="entry name" value="Glyco_hydro_28"/>
    <property type="match status" value="1"/>
</dbReference>
<comment type="catalytic activity">
    <reaction evidence="11">
        <text>(1,4-alpha-D-galacturonosyl)n+m + H2O = (1,4-alpha-D-galacturonosyl)n + (1,4-alpha-D-galacturonosyl)m.</text>
        <dbReference type="EC" id="3.2.1.15"/>
    </reaction>
</comment>
<dbReference type="OrthoDB" id="635044at2759"/>
<dbReference type="GO" id="GO:0071555">
    <property type="term" value="P:cell wall organization"/>
    <property type="evidence" value="ECO:0007669"/>
    <property type="project" value="UniProtKB-KW"/>
</dbReference>
<dbReference type="InterPro" id="IPR011050">
    <property type="entry name" value="Pectin_lyase_fold/virulence"/>
</dbReference>
<evidence type="ECO:0000256" key="2">
    <source>
        <dbReference type="ARBA" id="ARBA00008834"/>
    </source>
</evidence>
<evidence type="ECO:0000256" key="6">
    <source>
        <dbReference type="ARBA" id="ARBA00022729"/>
    </source>
</evidence>
<dbReference type="EMBL" id="SWLB01000020">
    <property type="protein sequence ID" value="KAF3325485.1"/>
    <property type="molecule type" value="Genomic_DNA"/>
</dbReference>
<dbReference type="EC" id="3.2.1.15" evidence="3"/>
<proteinExistence type="inferred from homology"/>
<dbReference type="GO" id="GO:0005975">
    <property type="term" value="P:carbohydrate metabolic process"/>
    <property type="evidence" value="ECO:0007669"/>
    <property type="project" value="InterPro"/>
</dbReference>